<sequence>MVIHERELAILRIETEQWYTSYKPLLFSLAYRMLGSAADAEDIVQDTFLAVARLDVSQVTNIKSYLCKMATNRCLDRIKSAAAKRETYVGPWLPEPIDTSSRPEDPYDMYMLKESISTAYLLMLEQLSATERAVFLLREVYRYEYEEIADIVGKSAANCRQIFRRAKNKLGETPDIEARSDPSDRQELVASFVEAMSTGNVARMLELLAPDAVLLSDGGGKVRAAVNPLLGPDRIWRFFEGLRQKYAVEFRGEWRMVNGAPGFVQHRQHAVWIVTFHIREGRIESIYIVANPDKTARFIGNAIKQ</sequence>
<dbReference type="InterPro" id="IPR007627">
    <property type="entry name" value="RNA_pol_sigma70_r2"/>
</dbReference>
<evidence type="ECO:0000313" key="5">
    <source>
        <dbReference type="EMBL" id="MBD2861984.1"/>
    </source>
</evidence>
<dbReference type="InterPro" id="IPR013249">
    <property type="entry name" value="RNA_pol_sigma70_r4_t2"/>
</dbReference>
<dbReference type="InterPro" id="IPR014303">
    <property type="entry name" value="RNA_pol_sigma-70_ECF"/>
</dbReference>
<reference evidence="5" key="1">
    <citation type="submission" date="2020-09" db="EMBL/GenBank/DDBJ databases">
        <title>A novel bacterium of genus Paenibacillus, isolated from South China Sea.</title>
        <authorList>
            <person name="Huang H."/>
            <person name="Mo K."/>
            <person name="Hu Y."/>
        </authorList>
    </citation>
    <scope>NUCLEOTIDE SEQUENCE</scope>
    <source>
        <strain evidence="5">IB182363</strain>
    </source>
</reference>
<accession>A0A927C6X3</accession>
<protein>
    <submittedName>
        <fullName evidence="5">RNA polymerase sigma-70 factor</fullName>
    </submittedName>
</protein>
<evidence type="ECO:0000256" key="1">
    <source>
        <dbReference type="ARBA" id="ARBA00011344"/>
    </source>
</evidence>
<evidence type="ECO:0000259" key="4">
    <source>
        <dbReference type="Pfam" id="PF12680"/>
    </source>
</evidence>
<dbReference type="AlphaFoldDB" id="A0A927C6X3"/>
<dbReference type="GO" id="GO:0003677">
    <property type="term" value="F:DNA binding"/>
    <property type="evidence" value="ECO:0007669"/>
    <property type="project" value="InterPro"/>
</dbReference>
<dbReference type="RefSeq" id="WP_190926446.1">
    <property type="nucleotide sequence ID" value="NZ_JACXJA010000007.1"/>
</dbReference>
<feature type="domain" description="RNA polymerase sigma factor 70 region 4 type 2" evidence="3">
    <location>
        <begin position="119"/>
        <end position="170"/>
    </location>
</feature>
<comment type="caution">
    <text evidence="5">The sequence shown here is derived from an EMBL/GenBank/DDBJ whole genome shotgun (WGS) entry which is preliminary data.</text>
</comment>
<dbReference type="InterPro" id="IPR014284">
    <property type="entry name" value="RNA_pol_sigma-70_dom"/>
</dbReference>
<dbReference type="InterPro" id="IPR032710">
    <property type="entry name" value="NTF2-like_dom_sf"/>
</dbReference>
<dbReference type="PANTHER" id="PTHR30173:SF36">
    <property type="entry name" value="ECF RNA POLYMERASE SIGMA FACTOR SIGJ"/>
    <property type="match status" value="1"/>
</dbReference>
<dbReference type="GO" id="GO:0016987">
    <property type="term" value="F:sigma factor activity"/>
    <property type="evidence" value="ECO:0007669"/>
    <property type="project" value="InterPro"/>
</dbReference>
<dbReference type="Pfam" id="PF12680">
    <property type="entry name" value="SnoaL_2"/>
    <property type="match status" value="1"/>
</dbReference>
<dbReference type="Gene3D" id="1.10.10.10">
    <property type="entry name" value="Winged helix-like DNA-binding domain superfamily/Winged helix DNA-binding domain"/>
    <property type="match status" value="1"/>
</dbReference>
<dbReference type="InterPro" id="IPR036388">
    <property type="entry name" value="WH-like_DNA-bd_sf"/>
</dbReference>
<name>A0A927C6X3_9BACL</name>
<dbReference type="Pfam" id="PF04542">
    <property type="entry name" value="Sigma70_r2"/>
    <property type="match status" value="1"/>
</dbReference>
<organism evidence="5 6">
    <name type="scientific">Paenibacillus oceani</name>
    <dbReference type="NCBI Taxonomy" id="2772510"/>
    <lineage>
        <taxon>Bacteria</taxon>
        <taxon>Bacillati</taxon>
        <taxon>Bacillota</taxon>
        <taxon>Bacilli</taxon>
        <taxon>Bacillales</taxon>
        <taxon>Paenibacillaceae</taxon>
        <taxon>Paenibacillus</taxon>
    </lineage>
</organism>
<dbReference type="SUPFAM" id="SSF88659">
    <property type="entry name" value="Sigma3 and sigma4 domains of RNA polymerase sigma factors"/>
    <property type="match status" value="1"/>
</dbReference>
<proteinExistence type="predicted"/>
<dbReference type="PANTHER" id="PTHR30173">
    <property type="entry name" value="SIGMA 19 FACTOR"/>
    <property type="match status" value="1"/>
</dbReference>
<dbReference type="Proteomes" id="UP000639396">
    <property type="component" value="Unassembled WGS sequence"/>
</dbReference>
<feature type="domain" description="SnoaL-like" evidence="4">
    <location>
        <begin position="189"/>
        <end position="282"/>
    </location>
</feature>
<dbReference type="NCBIfam" id="NF007214">
    <property type="entry name" value="PRK09636.1"/>
    <property type="match status" value="1"/>
</dbReference>
<dbReference type="Gene3D" id="3.10.450.50">
    <property type="match status" value="1"/>
</dbReference>
<dbReference type="CDD" id="cd06171">
    <property type="entry name" value="Sigma70_r4"/>
    <property type="match status" value="1"/>
</dbReference>
<dbReference type="InterPro" id="IPR052704">
    <property type="entry name" value="ECF_Sigma-70_Domain"/>
</dbReference>
<dbReference type="NCBIfam" id="TIGR02957">
    <property type="entry name" value="SigX4"/>
    <property type="match status" value="1"/>
</dbReference>
<dbReference type="SUPFAM" id="SSF54427">
    <property type="entry name" value="NTF2-like"/>
    <property type="match status" value="1"/>
</dbReference>
<dbReference type="InterPro" id="IPR037401">
    <property type="entry name" value="SnoaL-like"/>
</dbReference>
<dbReference type="EMBL" id="JACXJA010000007">
    <property type="protein sequence ID" value="MBD2861984.1"/>
    <property type="molecule type" value="Genomic_DNA"/>
</dbReference>
<dbReference type="GO" id="GO:0006352">
    <property type="term" value="P:DNA-templated transcription initiation"/>
    <property type="evidence" value="ECO:0007669"/>
    <property type="project" value="InterPro"/>
</dbReference>
<feature type="domain" description="RNA polymerase sigma-70 region 2" evidence="2">
    <location>
        <begin position="19"/>
        <end position="82"/>
    </location>
</feature>
<evidence type="ECO:0000259" key="2">
    <source>
        <dbReference type="Pfam" id="PF04542"/>
    </source>
</evidence>
<keyword evidence="6" id="KW-1185">Reference proteome</keyword>
<gene>
    <name evidence="5" type="ORF">IDH45_08330</name>
</gene>
<dbReference type="InterPro" id="IPR013325">
    <property type="entry name" value="RNA_pol_sigma_r2"/>
</dbReference>
<dbReference type="Gene3D" id="1.10.1740.10">
    <property type="match status" value="1"/>
</dbReference>
<dbReference type="NCBIfam" id="TIGR02937">
    <property type="entry name" value="sigma70-ECF"/>
    <property type="match status" value="1"/>
</dbReference>
<evidence type="ECO:0000259" key="3">
    <source>
        <dbReference type="Pfam" id="PF08281"/>
    </source>
</evidence>
<evidence type="ECO:0000313" key="6">
    <source>
        <dbReference type="Proteomes" id="UP000639396"/>
    </source>
</evidence>
<dbReference type="Pfam" id="PF08281">
    <property type="entry name" value="Sigma70_r4_2"/>
    <property type="match status" value="1"/>
</dbReference>
<dbReference type="InterPro" id="IPR013324">
    <property type="entry name" value="RNA_pol_sigma_r3/r4-like"/>
</dbReference>
<comment type="subunit">
    <text evidence="1">Interacts transiently with the RNA polymerase catalytic core formed by RpoA, RpoB, RpoC and RpoZ (2 alpha, 1 beta, 1 beta' and 1 omega subunit) to form the RNA polymerase holoenzyme that can initiate transcription.</text>
</comment>
<dbReference type="SUPFAM" id="SSF88946">
    <property type="entry name" value="Sigma2 domain of RNA polymerase sigma factors"/>
    <property type="match status" value="1"/>
</dbReference>